<dbReference type="RefSeq" id="WP_255059827.1">
    <property type="nucleotide sequence ID" value="NZ_JANDBD010000004.1"/>
</dbReference>
<gene>
    <name evidence="5" type="ORF">NM203_10485</name>
</gene>
<dbReference type="EMBL" id="JANDBD010000004">
    <property type="protein sequence ID" value="MCP9272607.1"/>
    <property type="molecule type" value="Genomic_DNA"/>
</dbReference>
<feature type="compositionally biased region" description="Basic and acidic residues" evidence="3">
    <location>
        <begin position="588"/>
        <end position="630"/>
    </location>
</feature>
<dbReference type="InterPro" id="IPR051923">
    <property type="entry name" value="Glycosyl_Hydrolase_39"/>
</dbReference>
<feature type="domain" description="Glycoside hydrolase family 5" evidence="4">
    <location>
        <begin position="65"/>
        <end position="333"/>
    </location>
</feature>
<sequence>MKRAKRNRGLVRELATRSVIAALPVAMVAAYASNLFVPPPPRNTLDYQMVAEINVSPSTVGIAASPLYGQSYESVKQQLQDMKDIGVTNVRVFVPWATIEFFGPYDPGSWPGTQLWADIDNIMRAAQELDMGVLAEINSTPPHAVIDGPIGSGTPDPAKFAAFLQKFIGEYGDVVSAYEVWNEPNYAAFSSPIDPEAYASLLAAAAKVIRQYDASASVVAGAVGTVQDSFVTMNTLTWVNRMLAQLETLAAADPEWDLDDYFDALSIHPYGEEIPFSGTCPTCVPGLLTPREQFEALTALAALQGKKIWITEYGLPTTPGGTWTETDQAEWVKDLLDTWQAYGDPDSDFYDPAIAAMLGPIFLYTGRDTPGMSGVDNPHDYYGLWKQNADGSWSLKEAGEMLRDWLDAINNPEEPEEPTVDPIAQFFQALAQQLAQALAQAIANWLASLAQPPAPTTTALRTATVEAPEDVALAVEAEVTDEATVEGETSEPTPADTAAAETEAVTEAPTEVVAEVPVETPVETAPETAPVEEPSAEETPAEETTPTDTTPTDTDSTDPTPDASTDVSGGGTGTGTEPGSEPKPSDTGTKDGDAASDKPDTSEKKADKGADAAKPDGDKARHGKSRDRGAATRADTGKPALARVTAGADSSDSDSSGSEE</sequence>
<feature type="compositionally biased region" description="Low complexity" evidence="3">
    <location>
        <begin position="542"/>
        <end position="567"/>
    </location>
</feature>
<organism evidence="5 6">
    <name type="scientific">Mycolicibacterium arenosum</name>
    <dbReference type="NCBI Taxonomy" id="2952157"/>
    <lineage>
        <taxon>Bacteria</taxon>
        <taxon>Bacillati</taxon>
        <taxon>Actinomycetota</taxon>
        <taxon>Actinomycetes</taxon>
        <taxon>Mycobacteriales</taxon>
        <taxon>Mycobacteriaceae</taxon>
        <taxon>Mycolicibacterium</taxon>
    </lineage>
</organism>
<protein>
    <submittedName>
        <fullName evidence="5">Cellulase family glycosylhydrolase</fullName>
    </submittedName>
</protein>
<dbReference type="PANTHER" id="PTHR12631:SF10">
    <property type="entry name" value="BETA-XYLOSIDASE-LIKE PROTEIN-RELATED"/>
    <property type="match status" value="1"/>
</dbReference>
<accession>A0ABT1M448</accession>
<dbReference type="Proteomes" id="UP001651690">
    <property type="component" value="Unassembled WGS sequence"/>
</dbReference>
<keyword evidence="6" id="KW-1185">Reference proteome</keyword>
<dbReference type="Gene3D" id="3.20.20.80">
    <property type="entry name" value="Glycosidases"/>
    <property type="match status" value="1"/>
</dbReference>
<dbReference type="InterPro" id="IPR017853">
    <property type="entry name" value="GH"/>
</dbReference>
<keyword evidence="1" id="KW-0378">Hydrolase</keyword>
<evidence type="ECO:0000313" key="6">
    <source>
        <dbReference type="Proteomes" id="UP001651690"/>
    </source>
</evidence>
<evidence type="ECO:0000259" key="4">
    <source>
        <dbReference type="Pfam" id="PF00150"/>
    </source>
</evidence>
<comment type="caution">
    <text evidence="5">The sequence shown here is derived from an EMBL/GenBank/DDBJ whole genome shotgun (WGS) entry which is preliminary data.</text>
</comment>
<evidence type="ECO:0000256" key="1">
    <source>
        <dbReference type="ARBA" id="ARBA00022801"/>
    </source>
</evidence>
<dbReference type="SUPFAM" id="SSF51445">
    <property type="entry name" value="(Trans)glycosidases"/>
    <property type="match status" value="1"/>
</dbReference>
<evidence type="ECO:0000313" key="5">
    <source>
        <dbReference type="EMBL" id="MCP9272607.1"/>
    </source>
</evidence>
<evidence type="ECO:0000256" key="3">
    <source>
        <dbReference type="SAM" id="MobiDB-lite"/>
    </source>
</evidence>
<reference evidence="5 6" key="1">
    <citation type="submission" date="2022-06" db="EMBL/GenBank/DDBJ databases">
        <title>Mycolicibacterium sp. CAU 1645 isolated from seawater.</title>
        <authorList>
            <person name="Kim W."/>
        </authorList>
    </citation>
    <scope>NUCLEOTIDE SEQUENCE [LARGE SCALE GENOMIC DNA]</scope>
    <source>
        <strain evidence="5 6">CAU 1645</strain>
    </source>
</reference>
<keyword evidence="2" id="KW-0326">Glycosidase</keyword>
<name>A0ABT1M448_9MYCO</name>
<feature type="compositionally biased region" description="Low complexity" evidence="3">
    <location>
        <begin position="490"/>
        <end position="533"/>
    </location>
</feature>
<dbReference type="Pfam" id="PF00150">
    <property type="entry name" value="Cellulase"/>
    <property type="match status" value="1"/>
</dbReference>
<feature type="compositionally biased region" description="Low complexity" evidence="3">
    <location>
        <begin position="646"/>
        <end position="660"/>
    </location>
</feature>
<proteinExistence type="predicted"/>
<feature type="region of interest" description="Disordered" evidence="3">
    <location>
        <begin position="481"/>
        <end position="660"/>
    </location>
</feature>
<dbReference type="InterPro" id="IPR001547">
    <property type="entry name" value="Glyco_hydro_5"/>
</dbReference>
<dbReference type="PANTHER" id="PTHR12631">
    <property type="entry name" value="ALPHA-L-IDURONIDASE"/>
    <property type="match status" value="1"/>
</dbReference>
<evidence type="ECO:0000256" key="2">
    <source>
        <dbReference type="ARBA" id="ARBA00023295"/>
    </source>
</evidence>